<proteinExistence type="predicted"/>
<dbReference type="InterPro" id="IPR036179">
    <property type="entry name" value="Ig-like_dom_sf"/>
</dbReference>
<dbReference type="OrthoDB" id="10557501at2759"/>
<keyword evidence="4 6" id="KW-0472">Membrane</keyword>
<dbReference type="InterPro" id="IPR051036">
    <property type="entry name" value="SIGLEC"/>
</dbReference>
<protein>
    <submittedName>
        <fullName evidence="7">Sialic acid-binding Ig-like lectin 10</fullName>
    </submittedName>
</protein>
<dbReference type="AlphaFoldDB" id="A0A8B7UYS4"/>
<dbReference type="GO" id="GO:0005886">
    <property type="term" value="C:plasma membrane"/>
    <property type="evidence" value="ECO:0007669"/>
    <property type="project" value="TreeGrafter"/>
</dbReference>
<organism evidence="7">
    <name type="scientific">Castor canadensis</name>
    <name type="common">American beaver</name>
    <dbReference type="NCBI Taxonomy" id="51338"/>
    <lineage>
        <taxon>Eukaryota</taxon>
        <taxon>Metazoa</taxon>
        <taxon>Chordata</taxon>
        <taxon>Craniata</taxon>
        <taxon>Vertebrata</taxon>
        <taxon>Euteleostomi</taxon>
        <taxon>Mammalia</taxon>
        <taxon>Eutheria</taxon>
        <taxon>Euarchontoglires</taxon>
        <taxon>Glires</taxon>
        <taxon>Rodentia</taxon>
        <taxon>Castorimorpha</taxon>
        <taxon>Castoridae</taxon>
        <taxon>Castor</taxon>
    </lineage>
</organism>
<evidence type="ECO:0000256" key="6">
    <source>
        <dbReference type="SAM" id="Phobius"/>
    </source>
</evidence>
<dbReference type="PANTHER" id="PTHR12035:SF115">
    <property type="entry name" value="SIALIC ACID-BINDING IG-LIKE LECTIN 10"/>
    <property type="match status" value="1"/>
</dbReference>
<comment type="subcellular location">
    <subcellularLocation>
        <location evidence="1">Membrane</location>
        <topology evidence="1">Single-pass membrane protein</topology>
    </subcellularLocation>
</comment>
<accession>A0A8B7UYS4</accession>
<feature type="compositionally biased region" description="Pro residues" evidence="5">
    <location>
        <begin position="10"/>
        <end position="24"/>
    </location>
</feature>
<feature type="region of interest" description="Disordered" evidence="5">
    <location>
        <begin position="1"/>
        <end position="37"/>
    </location>
</feature>
<reference evidence="7" key="1">
    <citation type="submission" date="2025-08" db="UniProtKB">
        <authorList>
            <consortium name="RefSeq"/>
        </authorList>
    </citation>
    <scope>IDENTIFICATION</scope>
    <source>
        <tissue evidence="7">Leukocyte</tissue>
    </source>
</reference>
<evidence type="ECO:0000256" key="5">
    <source>
        <dbReference type="SAM" id="MobiDB-lite"/>
    </source>
</evidence>
<feature type="compositionally biased region" description="Pro residues" evidence="5">
    <location>
        <begin position="305"/>
        <end position="316"/>
    </location>
</feature>
<name>A0A8B7UYS4_CASCN</name>
<dbReference type="SUPFAM" id="SSF48726">
    <property type="entry name" value="Immunoglobulin"/>
    <property type="match status" value="1"/>
</dbReference>
<feature type="region of interest" description="Disordered" evidence="5">
    <location>
        <begin position="294"/>
        <end position="349"/>
    </location>
</feature>
<dbReference type="KEGG" id="ccan:109689650"/>
<evidence type="ECO:0000256" key="2">
    <source>
        <dbReference type="ARBA" id="ARBA00022692"/>
    </source>
</evidence>
<evidence type="ECO:0000313" key="7">
    <source>
        <dbReference type="RefSeq" id="XP_020024182.1"/>
    </source>
</evidence>
<feature type="transmembrane region" description="Helical" evidence="6">
    <location>
        <begin position="240"/>
        <end position="260"/>
    </location>
</feature>
<dbReference type="InterPro" id="IPR013783">
    <property type="entry name" value="Ig-like_fold"/>
</dbReference>
<evidence type="ECO:0000256" key="4">
    <source>
        <dbReference type="ARBA" id="ARBA00023136"/>
    </source>
</evidence>
<sequence>MNRNTRLPGSPAPLPGTPPPPKPILDPGNGRQCEMGPTPLSEVQSLPLAPLPLSAISSTKLWVVCVAYQGGDIPTIRAFLSVPLPDNCGPPWEHYCLLVTIYRTAGARSYCWSQSLAQNLLGTQHFSLSLSVHYPPQLLGPFCSWGAEGLTCSCSSRAWPPPSLRWWMGEALLDGDSSNASFTVTSSSAGTWANSSLSLHGGLSSGLRLSCEAWNVHRVQRATVLLLPDNGSISIAFSKGAFLGIGVTTLLSLCLVAIIVRMLRKKQTQAGTPRTKISRGSTILDYVNVVPKAGSPAQNQKAKPSSPPRTPSPGTRPPESKNRKDLPLVSLHYPESKPSSPALDSKNSSEELQYATLNFLRPWEMQRHKKACEEYAEIMFQRGSPQL</sequence>
<keyword evidence="3 6" id="KW-1133">Transmembrane helix</keyword>
<gene>
    <name evidence="7" type="primary">LOC109689650</name>
</gene>
<dbReference type="GO" id="GO:0007155">
    <property type="term" value="P:cell adhesion"/>
    <property type="evidence" value="ECO:0007669"/>
    <property type="project" value="TreeGrafter"/>
</dbReference>
<dbReference type="PANTHER" id="PTHR12035">
    <property type="entry name" value="SIALIC ACID BINDING IMMUNOGLOBULIN-LIKE LECTIN"/>
    <property type="match status" value="1"/>
</dbReference>
<dbReference type="GO" id="GO:0033691">
    <property type="term" value="F:sialic acid binding"/>
    <property type="evidence" value="ECO:0007669"/>
    <property type="project" value="TreeGrafter"/>
</dbReference>
<evidence type="ECO:0000256" key="3">
    <source>
        <dbReference type="ARBA" id="ARBA00022989"/>
    </source>
</evidence>
<evidence type="ECO:0000256" key="1">
    <source>
        <dbReference type="ARBA" id="ARBA00004167"/>
    </source>
</evidence>
<dbReference type="Gene3D" id="2.60.40.10">
    <property type="entry name" value="Immunoglobulins"/>
    <property type="match status" value="1"/>
</dbReference>
<keyword evidence="2 6" id="KW-0812">Transmembrane</keyword>
<dbReference type="RefSeq" id="XP_020024182.1">
    <property type="nucleotide sequence ID" value="XM_020168593.1"/>
</dbReference>